<dbReference type="InterPro" id="IPR004358">
    <property type="entry name" value="Sig_transdc_His_kin-like_C"/>
</dbReference>
<dbReference type="InterPro" id="IPR050428">
    <property type="entry name" value="TCS_sensor_his_kinase"/>
</dbReference>
<sequence>MTTWYALSTFMLIFAATGFLYWVLATNLQKEDDGALQDNLNNAQLMLRSSASGLPSGRHEVEPVWSSERRPEIYIRLLDGNARTIVETPGMPEELPPPTAADLASLGSQRTVNHEAVSRSGKLLQTVTARAGGEGVPARYLQIAMDRHNDEDLLAHYREQIWIVLSVSVILCSLVGYAIARSGMRPIESISGTAERIRSATLHERIETPELPAELAGLAKTFNTMLDRLQDSFARISQFSDDVAHELRTPIHNLRGEIEVALSKSRSSEDYRDTLGSCLEECGRISRVIQSLLFLARADKTPEVLRLERIDIREELTRVQEFYEAAASDAGLDLTISAPSDLCAPLDRSLFQQAVGNLVSNAIAHTPAGGMIRVVACEDGPMLKMSVIDSGCGIAPEHLPYVLDRFYRVDRARTGSRQNVGLGLAVVKSIVEWHGGCVVLDSKPGEGTCVSLRFPSIAEKSAVLSG</sequence>
<dbReference type="SUPFAM" id="SSF158472">
    <property type="entry name" value="HAMP domain-like"/>
    <property type="match status" value="1"/>
</dbReference>
<dbReference type="HOGENOM" id="CLU_000445_89_6_5"/>
<evidence type="ECO:0000256" key="9">
    <source>
        <dbReference type="ARBA" id="ARBA00022741"/>
    </source>
</evidence>
<feature type="transmembrane region" description="Helical" evidence="15">
    <location>
        <begin position="161"/>
        <end position="180"/>
    </location>
</feature>
<dbReference type="PANTHER" id="PTHR45436:SF15">
    <property type="entry name" value="SENSOR HISTIDINE KINASE CUSS"/>
    <property type="match status" value="1"/>
</dbReference>
<dbReference type="STRING" id="670307.HYPDE_40403"/>
<accession>N0B7Y9</accession>
<evidence type="ECO:0000313" key="19">
    <source>
        <dbReference type="Proteomes" id="UP000005952"/>
    </source>
</evidence>
<dbReference type="InterPro" id="IPR003661">
    <property type="entry name" value="HisK_dim/P_dom"/>
</dbReference>
<dbReference type="eggNOG" id="COG2205">
    <property type="taxonomic scope" value="Bacteria"/>
</dbReference>
<reference evidence="18 19" key="1">
    <citation type="journal article" date="2013" name="Genome Announc.">
        <title>Genome sequences for three denitrifying bacterial strains isolated from a uranium- and nitrate-contaminated subsurface environment.</title>
        <authorList>
            <person name="Venkatramanan R."/>
            <person name="Prakash O."/>
            <person name="Woyke T."/>
            <person name="Chain P."/>
            <person name="Goodwin L.A."/>
            <person name="Watson D."/>
            <person name="Brooks S."/>
            <person name="Kostka J.E."/>
            <person name="Green S.J."/>
        </authorList>
    </citation>
    <scope>NUCLEOTIDE SEQUENCE [LARGE SCALE GENOMIC DNA]</scope>
    <source>
        <strain evidence="18 19">1NES1</strain>
    </source>
</reference>
<comment type="catalytic activity">
    <reaction evidence="1 15">
        <text>ATP + protein L-histidine = ADP + protein N-phospho-L-histidine.</text>
        <dbReference type="EC" id="2.7.13.3"/>
    </reaction>
</comment>
<dbReference type="EC" id="2.7.13.3" evidence="15"/>
<keyword evidence="4 15" id="KW-1003">Cell membrane</keyword>
<evidence type="ECO:0000256" key="6">
    <source>
        <dbReference type="ARBA" id="ARBA00022553"/>
    </source>
</evidence>
<name>N0B7Y9_9HYPH</name>
<dbReference type="InterPro" id="IPR036097">
    <property type="entry name" value="HisK_dim/P_sf"/>
</dbReference>
<feature type="domain" description="Histidine kinase" evidence="16">
    <location>
        <begin position="242"/>
        <end position="458"/>
    </location>
</feature>
<evidence type="ECO:0000256" key="8">
    <source>
        <dbReference type="ARBA" id="ARBA00022692"/>
    </source>
</evidence>
<evidence type="ECO:0000256" key="7">
    <source>
        <dbReference type="ARBA" id="ARBA00022679"/>
    </source>
</evidence>
<dbReference type="SMART" id="SM00304">
    <property type="entry name" value="HAMP"/>
    <property type="match status" value="1"/>
</dbReference>
<keyword evidence="19" id="KW-1185">Reference proteome</keyword>
<comment type="function">
    <text evidence="15">Member of a two-component regulatory system.</text>
</comment>
<evidence type="ECO:0000313" key="18">
    <source>
        <dbReference type="EMBL" id="AGK59749.1"/>
    </source>
</evidence>
<dbReference type="Pfam" id="PF02518">
    <property type="entry name" value="HATPase_c"/>
    <property type="match status" value="1"/>
</dbReference>
<dbReference type="NCBIfam" id="TIGR01386">
    <property type="entry name" value="cztS_silS_copS"/>
    <property type="match status" value="1"/>
</dbReference>
<evidence type="ECO:0000256" key="1">
    <source>
        <dbReference type="ARBA" id="ARBA00000085"/>
    </source>
</evidence>
<evidence type="ECO:0000256" key="5">
    <source>
        <dbReference type="ARBA" id="ARBA00022519"/>
    </source>
</evidence>
<dbReference type="InterPro" id="IPR005467">
    <property type="entry name" value="His_kinase_dom"/>
</dbReference>
<dbReference type="Gene3D" id="3.30.565.10">
    <property type="entry name" value="Histidine kinase-like ATPase, C-terminal domain"/>
    <property type="match status" value="1"/>
</dbReference>
<dbReference type="Pfam" id="PF00672">
    <property type="entry name" value="HAMP"/>
    <property type="match status" value="1"/>
</dbReference>
<evidence type="ECO:0000256" key="15">
    <source>
        <dbReference type="RuleBase" id="RU364088"/>
    </source>
</evidence>
<dbReference type="Pfam" id="PF00512">
    <property type="entry name" value="HisKA"/>
    <property type="match status" value="1"/>
</dbReference>
<keyword evidence="10 15" id="KW-0418">Kinase</keyword>
<evidence type="ECO:0000256" key="2">
    <source>
        <dbReference type="ARBA" id="ARBA00004141"/>
    </source>
</evidence>
<keyword evidence="9 15" id="KW-0547">Nucleotide-binding</keyword>
<evidence type="ECO:0000256" key="3">
    <source>
        <dbReference type="ARBA" id="ARBA00004533"/>
    </source>
</evidence>
<dbReference type="AlphaFoldDB" id="N0B7Y9"/>
<evidence type="ECO:0000259" key="16">
    <source>
        <dbReference type="PROSITE" id="PS50109"/>
    </source>
</evidence>
<evidence type="ECO:0000256" key="13">
    <source>
        <dbReference type="ARBA" id="ARBA00023012"/>
    </source>
</evidence>
<dbReference type="CDD" id="cd00075">
    <property type="entry name" value="HATPase"/>
    <property type="match status" value="1"/>
</dbReference>
<evidence type="ECO:0000256" key="4">
    <source>
        <dbReference type="ARBA" id="ARBA00022475"/>
    </source>
</evidence>
<dbReference type="InterPro" id="IPR003594">
    <property type="entry name" value="HATPase_dom"/>
</dbReference>
<keyword evidence="7 15" id="KW-0808">Transferase</keyword>
<dbReference type="Gene3D" id="6.10.340.10">
    <property type="match status" value="1"/>
</dbReference>
<dbReference type="InterPro" id="IPR036890">
    <property type="entry name" value="HATPase_C_sf"/>
</dbReference>
<evidence type="ECO:0000259" key="17">
    <source>
        <dbReference type="PROSITE" id="PS50885"/>
    </source>
</evidence>
<dbReference type="Gene3D" id="1.10.287.130">
    <property type="match status" value="1"/>
</dbReference>
<keyword evidence="5 15" id="KW-0997">Cell inner membrane</keyword>
<keyword evidence="13 15" id="KW-0902">Two-component regulatory system</keyword>
<dbReference type="PROSITE" id="PS50109">
    <property type="entry name" value="HIS_KIN"/>
    <property type="match status" value="1"/>
</dbReference>
<dbReference type="InterPro" id="IPR003660">
    <property type="entry name" value="HAMP_dom"/>
</dbReference>
<dbReference type="FunFam" id="3.30.565.10:FF:000006">
    <property type="entry name" value="Sensor histidine kinase WalK"/>
    <property type="match status" value="1"/>
</dbReference>
<dbReference type="SUPFAM" id="SSF47384">
    <property type="entry name" value="Homodimeric domain of signal transducing histidine kinase"/>
    <property type="match status" value="1"/>
</dbReference>
<keyword evidence="11 15" id="KW-0067">ATP-binding</keyword>
<dbReference type="CDD" id="cd00082">
    <property type="entry name" value="HisKA"/>
    <property type="match status" value="1"/>
</dbReference>
<evidence type="ECO:0000256" key="10">
    <source>
        <dbReference type="ARBA" id="ARBA00022777"/>
    </source>
</evidence>
<dbReference type="SMART" id="SM00388">
    <property type="entry name" value="HisKA"/>
    <property type="match status" value="1"/>
</dbReference>
<dbReference type="KEGG" id="hdt:HYPDE_40403"/>
<keyword evidence="12 15" id="KW-1133">Transmembrane helix</keyword>
<evidence type="ECO:0000256" key="14">
    <source>
        <dbReference type="ARBA" id="ARBA00023136"/>
    </source>
</evidence>
<dbReference type="PROSITE" id="PS50885">
    <property type="entry name" value="HAMP"/>
    <property type="match status" value="1"/>
</dbReference>
<evidence type="ECO:0000256" key="11">
    <source>
        <dbReference type="ARBA" id="ARBA00022840"/>
    </source>
</evidence>
<feature type="domain" description="HAMP" evidence="17">
    <location>
        <begin position="181"/>
        <end position="234"/>
    </location>
</feature>
<dbReference type="PRINTS" id="PR00344">
    <property type="entry name" value="BCTRLSENSOR"/>
</dbReference>
<dbReference type="InterPro" id="IPR006290">
    <property type="entry name" value="CztS_silS_copS"/>
</dbReference>
<feature type="transmembrane region" description="Helical" evidence="15">
    <location>
        <begin position="6"/>
        <end position="24"/>
    </location>
</feature>
<dbReference type="GO" id="GO:0005886">
    <property type="term" value="C:plasma membrane"/>
    <property type="evidence" value="ECO:0007669"/>
    <property type="project" value="UniProtKB-SubCell"/>
</dbReference>
<dbReference type="Proteomes" id="UP000005952">
    <property type="component" value="Chromosome"/>
</dbReference>
<dbReference type="CDD" id="cd06225">
    <property type="entry name" value="HAMP"/>
    <property type="match status" value="1"/>
</dbReference>
<evidence type="ECO:0000256" key="12">
    <source>
        <dbReference type="ARBA" id="ARBA00022989"/>
    </source>
</evidence>
<gene>
    <name evidence="18" type="ORF">HYPDE_40403</name>
</gene>
<dbReference type="GO" id="GO:0005524">
    <property type="term" value="F:ATP binding"/>
    <property type="evidence" value="ECO:0007669"/>
    <property type="project" value="UniProtKB-KW"/>
</dbReference>
<keyword evidence="14 15" id="KW-0472">Membrane</keyword>
<keyword evidence="6" id="KW-0597">Phosphoprotein</keyword>
<dbReference type="SUPFAM" id="SSF55874">
    <property type="entry name" value="ATPase domain of HSP90 chaperone/DNA topoisomerase II/histidine kinase"/>
    <property type="match status" value="1"/>
</dbReference>
<comment type="subcellular location">
    <subcellularLocation>
        <location evidence="3 15">Cell inner membrane</location>
    </subcellularLocation>
    <subcellularLocation>
        <location evidence="2">Membrane</location>
        <topology evidence="2">Multi-pass membrane protein</topology>
    </subcellularLocation>
</comment>
<protein>
    <recommendedName>
        <fullName evidence="15">Sensor protein</fullName>
        <ecNumber evidence="15">2.7.13.3</ecNumber>
    </recommendedName>
</protein>
<dbReference type="EMBL" id="CP005587">
    <property type="protein sequence ID" value="AGK59749.1"/>
    <property type="molecule type" value="Genomic_DNA"/>
</dbReference>
<dbReference type="SMART" id="SM00387">
    <property type="entry name" value="HATPase_c"/>
    <property type="match status" value="1"/>
</dbReference>
<proteinExistence type="predicted"/>
<dbReference type="PANTHER" id="PTHR45436">
    <property type="entry name" value="SENSOR HISTIDINE KINASE YKOH"/>
    <property type="match status" value="1"/>
</dbReference>
<dbReference type="GO" id="GO:0000155">
    <property type="term" value="F:phosphorelay sensor kinase activity"/>
    <property type="evidence" value="ECO:0007669"/>
    <property type="project" value="InterPro"/>
</dbReference>
<organism evidence="18 19">
    <name type="scientific">Hyphomicrobium denitrificans 1NES1</name>
    <dbReference type="NCBI Taxonomy" id="670307"/>
    <lineage>
        <taxon>Bacteria</taxon>
        <taxon>Pseudomonadati</taxon>
        <taxon>Pseudomonadota</taxon>
        <taxon>Alphaproteobacteria</taxon>
        <taxon>Hyphomicrobiales</taxon>
        <taxon>Hyphomicrobiaceae</taxon>
        <taxon>Hyphomicrobium</taxon>
    </lineage>
</organism>
<keyword evidence="8 15" id="KW-0812">Transmembrane</keyword>